<reference evidence="1 2" key="1">
    <citation type="submission" date="2020-04" db="EMBL/GenBank/DDBJ databases">
        <title>Paeniglutamicibacter sp. ANT13_2, a novel actinomycete isolated from sediment in Antarctica.</title>
        <authorList>
            <person name="Sakdapetsiri C."/>
            <person name="Pinyakong O."/>
        </authorList>
    </citation>
    <scope>NUCLEOTIDE SEQUENCE [LARGE SCALE GENOMIC DNA]</scope>
    <source>
        <strain evidence="1 2">ANT13_2</strain>
    </source>
</reference>
<accession>A0ABX1G477</accession>
<evidence type="ECO:0008006" key="3">
    <source>
        <dbReference type="Google" id="ProtNLM"/>
    </source>
</evidence>
<dbReference type="Proteomes" id="UP000746595">
    <property type="component" value="Unassembled WGS sequence"/>
</dbReference>
<dbReference type="InterPro" id="IPR011990">
    <property type="entry name" value="TPR-like_helical_dom_sf"/>
</dbReference>
<organism evidence="1 2">
    <name type="scientific">Paeniglutamicibacter terrestris</name>
    <dbReference type="NCBI Taxonomy" id="2723403"/>
    <lineage>
        <taxon>Bacteria</taxon>
        <taxon>Bacillati</taxon>
        <taxon>Actinomycetota</taxon>
        <taxon>Actinomycetes</taxon>
        <taxon>Micrococcales</taxon>
        <taxon>Micrococcaceae</taxon>
        <taxon>Paeniglutamicibacter</taxon>
    </lineage>
</organism>
<proteinExistence type="predicted"/>
<name>A0ABX1G477_9MICC</name>
<dbReference type="EMBL" id="JAAWVT010000004">
    <property type="protein sequence ID" value="NKG21051.1"/>
    <property type="molecule type" value="Genomic_DNA"/>
</dbReference>
<sequence length="47" mass="5082">MSRVQGNPCTISTYCHHAFAAMLYGRWAEAEALLAKAAALIEKEVAS</sequence>
<comment type="caution">
    <text evidence="1">The sequence shown here is derived from an EMBL/GenBank/DDBJ whole genome shotgun (WGS) entry which is preliminary data.</text>
</comment>
<evidence type="ECO:0000313" key="1">
    <source>
        <dbReference type="EMBL" id="NKG21051.1"/>
    </source>
</evidence>
<dbReference type="RefSeq" id="WP_168151876.1">
    <property type="nucleotide sequence ID" value="NZ_JAAWVT010000004.1"/>
</dbReference>
<evidence type="ECO:0000313" key="2">
    <source>
        <dbReference type="Proteomes" id="UP000746595"/>
    </source>
</evidence>
<dbReference type="SUPFAM" id="SSF48452">
    <property type="entry name" value="TPR-like"/>
    <property type="match status" value="1"/>
</dbReference>
<keyword evidence="2" id="KW-1185">Reference proteome</keyword>
<gene>
    <name evidence="1" type="ORF">HED64_10085</name>
</gene>
<protein>
    <recommendedName>
        <fullName evidence="3">Tetratricopeptide repeat protein</fullName>
    </recommendedName>
</protein>